<dbReference type="AlphaFoldDB" id="A0A2G9HKY5"/>
<reference evidence="2" key="1">
    <citation type="journal article" date="2018" name="Gigascience">
        <title>Genome assembly of the Pink Ipe (Handroanthus impetiginosus, Bignoniaceae), a highly valued, ecologically keystone Neotropical timber forest tree.</title>
        <authorList>
            <person name="Silva-Junior O.B."/>
            <person name="Grattapaglia D."/>
            <person name="Novaes E."/>
            <person name="Collevatti R.G."/>
        </authorList>
    </citation>
    <scope>NUCLEOTIDE SEQUENCE [LARGE SCALE GENOMIC DNA]</scope>
    <source>
        <strain evidence="2">cv. UFG-1</strain>
    </source>
</reference>
<dbReference type="OrthoDB" id="913705at2759"/>
<organism evidence="1 2">
    <name type="scientific">Handroanthus impetiginosus</name>
    <dbReference type="NCBI Taxonomy" id="429701"/>
    <lineage>
        <taxon>Eukaryota</taxon>
        <taxon>Viridiplantae</taxon>
        <taxon>Streptophyta</taxon>
        <taxon>Embryophyta</taxon>
        <taxon>Tracheophyta</taxon>
        <taxon>Spermatophyta</taxon>
        <taxon>Magnoliopsida</taxon>
        <taxon>eudicotyledons</taxon>
        <taxon>Gunneridae</taxon>
        <taxon>Pentapetalae</taxon>
        <taxon>asterids</taxon>
        <taxon>lamiids</taxon>
        <taxon>Lamiales</taxon>
        <taxon>Bignoniaceae</taxon>
        <taxon>Crescentiina</taxon>
        <taxon>Tabebuia alliance</taxon>
        <taxon>Handroanthus</taxon>
    </lineage>
</organism>
<comment type="caution">
    <text evidence="1">The sequence shown here is derived from an EMBL/GenBank/DDBJ whole genome shotgun (WGS) entry which is preliminary data.</text>
</comment>
<dbReference type="Proteomes" id="UP000231279">
    <property type="component" value="Unassembled WGS sequence"/>
</dbReference>
<sequence length="289" mass="33255">MRTIALLYKYLDKLKHRVFTNTFREDTQLWFNQLSPKCIRSFSQFQDLFMHQFNNSKCFRFTAAIPEVLGAHKEVLANSFINGLAKGPFFAALVTNPTEDYDKLMANAEKFINFEKAVKIKKANRNKRKVPKSQVLIEIKASILLRQSFRANQGPTKPKSDKFCKFHNDYEHDTDECAHLRNEIEKLIKKCHIKEFLANLRVAASHHNNSGAVVGRRVVLSPQAHQKKGLIHMISGRPMIGDSTRSKRAHATQRTTKISRLEVNNVKLANHMSIILFSPIDLKGMDYPY</sequence>
<protein>
    <recommendedName>
        <fullName evidence="3">Retrotransposon gag domain-containing protein</fullName>
    </recommendedName>
</protein>
<evidence type="ECO:0000313" key="2">
    <source>
        <dbReference type="Proteomes" id="UP000231279"/>
    </source>
</evidence>
<dbReference type="PANTHER" id="PTHR33223">
    <property type="entry name" value="CCHC-TYPE DOMAIN-CONTAINING PROTEIN"/>
    <property type="match status" value="1"/>
</dbReference>
<dbReference type="EMBL" id="NKXS01001505">
    <property type="protein sequence ID" value="PIN18196.1"/>
    <property type="molecule type" value="Genomic_DNA"/>
</dbReference>
<evidence type="ECO:0000313" key="1">
    <source>
        <dbReference type="EMBL" id="PIN18196.1"/>
    </source>
</evidence>
<accession>A0A2G9HKY5</accession>
<name>A0A2G9HKY5_9LAMI</name>
<proteinExistence type="predicted"/>
<evidence type="ECO:0008006" key="3">
    <source>
        <dbReference type="Google" id="ProtNLM"/>
    </source>
</evidence>
<dbReference type="PANTHER" id="PTHR33223:SF6">
    <property type="entry name" value="CCHC-TYPE DOMAIN-CONTAINING PROTEIN"/>
    <property type="match status" value="1"/>
</dbReference>
<gene>
    <name evidence="1" type="ORF">CDL12_09137</name>
</gene>
<keyword evidence="2" id="KW-1185">Reference proteome</keyword>